<dbReference type="PROSITE" id="PS51273">
    <property type="entry name" value="GATASE_TYPE_1"/>
    <property type="match status" value="1"/>
</dbReference>
<dbReference type="AlphaFoldDB" id="A0A101EQX6"/>
<dbReference type="PANTHER" id="PTHR42695">
    <property type="entry name" value="GLUTAMINE AMIDOTRANSFERASE YLR126C-RELATED"/>
    <property type="match status" value="1"/>
</dbReference>
<dbReference type="InterPro" id="IPR017926">
    <property type="entry name" value="GATASE"/>
</dbReference>
<evidence type="ECO:0000313" key="3">
    <source>
        <dbReference type="Proteomes" id="UP000058636"/>
    </source>
</evidence>
<reference evidence="2 3" key="1">
    <citation type="journal article" date="2015" name="MBio">
        <title>Genome-Resolved Metagenomic Analysis Reveals Roles for Candidate Phyla and Other Microbial Community Members in Biogeochemical Transformations in Oil Reservoirs.</title>
        <authorList>
            <person name="Hu P."/>
            <person name="Tom L."/>
            <person name="Singh A."/>
            <person name="Thomas B.C."/>
            <person name="Baker B.J."/>
            <person name="Piceno Y.M."/>
            <person name="Andersen G.L."/>
            <person name="Banfield J.F."/>
        </authorList>
    </citation>
    <scope>NUCLEOTIDE SEQUENCE [LARGE SCALE GENOMIC DNA]</scope>
    <source>
        <strain evidence="2">46_26</strain>
    </source>
</reference>
<dbReference type="FunFam" id="3.40.50.880:FF:000033">
    <property type="entry name" value="Glutamine amidotransferase class-I"/>
    <property type="match status" value="1"/>
</dbReference>
<proteinExistence type="predicted"/>
<sequence length="240" mass="27909">MVSSAFILKGVFSVKVLAIRHVEIEDLGMMEDIFREKNWSFEYLDTPKGEKLERPLEEYSLVVLLGGYMGAYEEEKYPFLKYEFQLIEEALKKEIPFLGICLGSQMLAKVLGASVYRGKNGEEIGWFFVKKVSDDRFFGEFPDRLLVFQWHGDTFDLPRGATRVFTSEKYENQGFVYEKAVGLQFHIEVGARTMKRWIEAYKSELEEKKIDPGVLLETAEREEKVLKGLLRSLLERMVEN</sequence>
<dbReference type="InterPro" id="IPR029062">
    <property type="entry name" value="Class_I_gatase-like"/>
</dbReference>
<dbReference type="Proteomes" id="UP000058636">
    <property type="component" value="Unassembled WGS sequence"/>
</dbReference>
<dbReference type="SUPFAM" id="SSF52317">
    <property type="entry name" value="Class I glutamine amidotransferase-like"/>
    <property type="match status" value="1"/>
</dbReference>
<dbReference type="InterPro" id="IPR044992">
    <property type="entry name" value="ChyE-like"/>
</dbReference>
<evidence type="ECO:0000259" key="1">
    <source>
        <dbReference type="Pfam" id="PF00117"/>
    </source>
</evidence>
<name>A0A101EQX6_9THEM</name>
<dbReference type="CDD" id="cd01741">
    <property type="entry name" value="GATase1_1"/>
    <property type="match status" value="1"/>
</dbReference>
<dbReference type="Gene3D" id="3.40.50.880">
    <property type="match status" value="1"/>
</dbReference>
<evidence type="ECO:0000313" key="2">
    <source>
        <dbReference type="EMBL" id="KUK23257.1"/>
    </source>
</evidence>
<keyword evidence="2" id="KW-0315">Glutamine amidotransferase</keyword>
<dbReference type="PATRIC" id="fig|93930.3.peg.1500"/>
<dbReference type="GO" id="GO:0005829">
    <property type="term" value="C:cytosol"/>
    <property type="evidence" value="ECO:0007669"/>
    <property type="project" value="TreeGrafter"/>
</dbReference>
<gene>
    <name evidence="2" type="ORF">XD57_0653</name>
</gene>
<keyword evidence="2" id="KW-0808">Transferase</keyword>
<feature type="domain" description="Glutamine amidotransferase" evidence="1">
    <location>
        <begin position="44"/>
        <end position="194"/>
    </location>
</feature>
<comment type="caution">
    <text evidence="2">The sequence shown here is derived from an EMBL/GenBank/DDBJ whole genome shotgun (WGS) entry which is preliminary data.</text>
</comment>
<dbReference type="GO" id="GO:0016740">
    <property type="term" value="F:transferase activity"/>
    <property type="evidence" value="ECO:0007669"/>
    <property type="project" value="UniProtKB-KW"/>
</dbReference>
<protein>
    <submittedName>
        <fullName evidence="2">Glutamine amidotransferase class-I</fullName>
    </submittedName>
</protein>
<dbReference type="EMBL" id="LGFG01000037">
    <property type="protein sequence ID" value="KUK23257.1"/>
    <property type="molecule type" value="Genomic_DNA"/>
</dbReference>
<accession>A0A101EQX6</accession>
<dbReference type="Pfam" id="PF00117">
    <property type="entry name" value="GATase"/>
    <property type="match status" value="1"/>
</dbReference>
<dbReference type="PANTHER" id="PTHR42695:SF5">
    <property type="entry name" value="GLUTAMINE AMIDOTRANSFERASE YLR126C-RELATED"/>
    <property type="match status" value="1"/>
</dbReference>
<organism evidence="2 3">
    <name type="scientific">Thermotoga petrophila</name>
    <dbReference type="NCBI Taxonomy" id="93929"/>
    <lineage>
        <taxon>Bacteria</taxon>
        <taxon>Thermotogati</taxon>
        <taxon>Thermotogota</taxon>
        <taxon>Thermotogae</taxon>
        <taxon>Thermotogales</taxon>
        <taxon>Thermotogaceae</taxon>
        <taxon>Thermotoga</taxon>
    </lineage>
</organism>